<name>A0A382GC79_9ZZZZ</name>
<dbReference type="AlphaFoldDB" id="A0A382GC79"/>
<dbReference type="EMBL" id="UINC01054742">
    <property type="protein sequence ID" value="SVB72810.1"/>
    <property type="molecule type" value="Genomic_DNA"/>
</dbReference>
<proteinExistence type="predicted"/>
<protein>
    <submittedName>
        <fullName evidence="1">Uncharacterized protein</fullName>
    </submittedName>
</protein>
<accession>A0A382GC79</accession>
<evidence type="ECO:0000313" key="1">
    <source>
        <dbReference type="EMBL" id="SVB72810.1"/>
    </source>
</evidence>
<feature type="non-terminal residue" evidence="1">
    <location>
        <position position="188"/>
    </location>
</feature>
<organism evidence="1">
    <name type="scientific">marine metagenome</name>
    <dbReference type="NCBI Taxonomy" id="408172"/>
    <lineage>
        <taxon>unclassified sequences</taxon>
        <taxon>metagenomes</taxon>
        <taxon>ecological metagenomes</taxon>
    </lineage>
</organism>
<gene>
    <name evidence="1" type="ORF">METZ01_LOCUS225664</name>
</gene>
<reference evidence="1" key="1">
    <citation type="submission" date="2018-05" db="EMBL/GenBank/DDBJ databases">
        <authorList>
            <person name="Lanie J.A."/>
            <person name="Ng W.-L."/>
            <person name="Kazmierczak K.M."/>
            <person name="Andrzejewski T.M."/>
            <person name="Davidsen T.M."/>
            <person name="Wayne K.J."/>
            <person name="Tettelin H."/>
            <person name="Glass J.I."/>
            <person name="Rusch D."/>
            <person name="Podicherti R."/>
            <person name="Tsui H.-C.T."/>
            <person name="Winkler M.E."/>
        </authorList>
    </citation>
    <scope>NUCLEOTIDE SEQUENCE</scope>
</reference>
<sequence>MVSLEQTRKDLFDILVAKNFKVSIRNSMGKEIQDPEEADLFSFEYNINDNHYGTVVITIDKDDGAIEVFYSDTLGKGMEAEDKNTWYDFLYQVRQFARRHILNFTLKNINKLKYSMQSMSTVKESKYYGYKKTSYTNQPQKTKLKIVHTKPVEEGQQRFRNVKALYVENSAGERFKLPFIKIFAGKAM</sequence>